<dbReference type="AlphaFoldDB" id="A0A1L3ZR39"/>
<gene>
    <name evidence="1" type="ORF">BSL82_01280</name>
</gene>
<accession>A0A1L3ZR39</accession>
<protein>
    <recommendedName>
        <fullName evidence="3">HK97 gp10 family phage protein</fullName>
    </recommendedName>
</protein>
<dbReference type="Proteomes" id="UP000182063">
    <property type="component" value="Chromosome"/>
</dbReference>
<dbReference type="RefSeq" id="WP_072595672.1">
    <property type="nucleotide sequence ID" value="NZ_CP018221.1"/>
</dbReference>
<evidence type="ECO:0000313" key="2">
    <source>
        <dbReference type="Proteomes" id="UP000182063"/>
    </source>
</evidence>
<dbReference type="KEGG" id="sphj:BSL82_01280"/>
<dbReference type="STRING" id="1921510.BSL82_01280"/>
<dbReference type="OrthoDB" id="982480at2"/>
<name>A0A1L3ZR39_9SPHN</name>
<evidence type="ECO:0008006" key="3">
    <source>
        <dbReference type="Google" id="ProtNLM"/>
    </source>
</evidence>
<sequence>MTFALDLQKFAEKAKAKADDAVGGIVVRVAAELDRRSPVGDATFWKSPPPKGYVGGHFRANWRLGVDVMPQGEVAGVDPTGGRTQGAIIAGIPEQSAGKVYYLVNNAPYALRIEDGRSRQAPTGLVGLTAMQFQKIVDDAVEALPE</sequence>
<evidence type="ECO:0000313" key="1">
    <source>
        <dbReference type="EMBL" id="API58096.1"/>
    </source>
</evidence>
<proteinExistence type="predicted"/>
<dbReference type="EMBL" id="CP018221">
    <property type="protein sequence ID" value="API58096.1"/>
    <property type="molecule type" value="Genomic_DNA"/>
</dbReference>
<reference evidence="2" key="1">
    <citation type="submission" date="2016-11" db="EMBL/GenBank/DDBJ databases">
        <title>Complete Genome Sequence of alachlor-degrading Sphingomonas sp. strain JJ-A5.</title>
        <authorList>
            <person name="Lee H."/>
            <person name="Ka J.-O."/>
        </authorList>
    </citation>
    <scope>NUCLEOTIDE SEQUENCE [LARGE SCALE GENOMIC DNA]</scope>
    <source>
        <strain evidence="2">JJ-A5</strain>
    </source>
</reference>
<keyword evidence="2" id="KW-1185">Reference proteome</keyword>
<organism evidence="1 2">
    <name type="scientific">Tardibacter chloracetimidivorans</name>
    <dbReference type="NCBI Taxonomy" id="1921510"/>
    <lineage>
        <taxon>Bacteria</taxon>
        <taxon>Pseudomonadati</taxon>
        <taxon>Pseudomonadota</taxon>
        <taxon>Alphaproteobacteria</taxon>
        <taxon>Sphingomonadales</taxon>
        <taxon>Sphingomonadaceae</taxon>
        <taxon>Tardibacter</taxon>
    </lineage>
</organism>